<dbReference type="Gene3D" id="1.10.3110.10">
    <property type="entry name" value="protoporphyrinogen ix oxidase, domain 3"/>
    <property type="match status" value="1"/>
</dbReference>
<dbReference type="SUPFAM" id="SSF54373">
    <property type="entry name" value="FAD-linked reductases, C-terminal domain"/>
    <property type="match status" value="1"/>
</dbReference>
<organism evidence="13 14">
    <name type="scientific">Limnochorda pilosa</name>
    <dbReference type="NCBI Taxonomy" id="1555112"/>
    <lineage>
        <taxon>Bacteria</taxon>
        <taxon>Bacillati</taxon>
        <taxon>Bacillota</taxon>
        <taxon>Limnochordia</taxon>
        <taxon>Limnochordales</taxon>
        <taxon>Limnochordaceae</taxon>
        <taxon>Limnochorda</taxon>
    </lineage>
</organism>
<dbReference type="UniPathway" id="UPA00252"/>
<keyword evidence="11" id="KW-0963">Cytoplasm</keyword>
<evidence type="ECO:0000256" key="8">
    <source>
        <dbReference type="ARBA" id="ARBA00022827"/>
    </source>
</evidence>
<dbReference type="EMBL" id="AP014924">
    <property type="protein sequence ID" value="BAS26566.1"/>
    <property type="molecule type" value="Genomic_DNA"/>
</dbReference>
<evidence type="ECO:0000313" key="14">
    <source>
        <dbReference type="Proteomes" id="UP000065807"/>
    </source>
</evidence>
<keyword evidence="9 11" id="KW-0560">Oxidoreductase</keyword>
<dbReference type="GO" id="GO:0005737">
    <property type="term" value="C:cytoplasm"/>
    <property type="evidence" value="ECO:0007669"/>
    <property type="project" value="UniProtKB-SubCell"/>
</dbReference>
<gene>
    <name evidence="13" type="ORF">LIP_0709</name>
</gene>
<dbReference type="PATRIC" id="fig|1555112.3.peg.740"/>
<evidence type="ECO:0000256" key="6">
    <source>
        <dbReference type="ARBA" id="ARBA00019046"/>
    </source>
</evidence>
<evidence type="ECO:0000256" key="3">
    <source>
        <dbReference type="ARBA" id="ARBA00004744"/>
    </source>
</evidence>
<feature type="domain" description="Amine oxidase" evidence="12">
    <location>
        <begin position="18"/>
        <end position="478"/>
    </location>
</feature>
<dbReference type="PANTHER" id="PTHR42923">
    <property type="entry name" value="PROTOPORPHYRINOGEN OXIDASE"/>
    <property type="match status" value="1"/>
</dbReference>
<comment type="function">
    <text evidence="11">Involved in coproporphyrin-dependent heme b biosynthesis. Catalyzes the oxidation of coproporphyrinogen III to coproporphyrin III.</text>
</comment>
<dbReference type="STRING" id="1555112.LIP_0709"/>
<protein>
    <recommendedName>
        <fullName evidence="6 11">Coproporphyrinogen III oxidase</fullName>
        <ecNumber evidence="5 11">1.3.3.15</ecNumber>
    </recommendedName>
</protein>
<evidence type="ECO:0000256" key="4">
    <source>
        <dbReference type="ARBA" id="ARBA00008310"/>
    </source>
</evidence>
<name>A0A0K2SHH2_LIMPI</name>
<dbReference type="Pfam" id="PF01593">
    <property type="entry name" value="Amino_oxidase"/>
    <property type="match status" value="1"/>
</dbReference>
<dbReference type="InterPro" id="IPR004572">
    <property type="entry name" value="Protoporphyrinogen_oxidase"/>
</dbReference>
<evidence type="ECO:0000256" key="10">
    <source>
        <dbReference type="ARBA" id="ARBA00023133"/>
    </source>
</evidence>
<dbReference type="GO" id="GO:0004729">
    <property type="term" value="F:oxygen-dependent protoporphyrinogen oxidase activity"/>
    <property type="evidence" value="ECO:0007669"/>
    <property type="project" value="UniProtKB-UniRule"/>
</dbReference>
<comment type="subcellular location">
    <subcellularLocation>
        <location evidence="11">Cytoplasm</location>
    </subcellularLocation>
</comment>
<keyword evidence="8 11" id="KW-0274">FAD</keyword>
<evidence type="ECO:0000313" key="13">
    <source>
        <dbReference type="EMBL" id="BAS26566.1"/>
    </source>
</evidence>
<comment type="catalytic activity">
    <reaction evidence="1">
        <text>coproporphyrinogen III + 3 O2 = coproporphyrin III + 3 H2O2</text>
        <dbReference type="Rhea" id="RHEA:43436"/>
        <dbReference type="ChEBI" id="CHEBI:15379"/>
        <dbReference type="ChEBI" id="CHEBI:16240"/>
        <dbReference type="ChEBI" id="CHEBI:57309"/>
        <dbReference type="ChEBI" id="CHEBI:131725"/>
        <dbReference type="EC" id="1.3.3.15"/>
    </reaction>
    <physiologicalReaction direction="left-to-right" evidence="1">
        <dbReference type="Rhea" id="RHEA:43437"/>
    </physiologicalReaction>
</comment>
<dbReference type="KEGG" id="lpil:LIP_0709"/>
<keyword evidence="14" id="KW-1185">Reference proteome</keyword>
<dbReference type="NCBIfam" id="TIGR00562">
    <property type="entry name" value="proto_IX_ox"/>
    <property type="match status" value="1"/>
</dbReference>
<dbReference type="SUPFAM" id="SSF51905">
    <property type="entry name" value="FAD/NAD(P)-binding domain"/>
    <property type="match status" value="1"/>
</dbReference>
<reference evidence="14" key="2">
    <citation type="journal article" date="2016" name="Int. J. Syst. Evol. Microbiol.">
        <title>Complete genome sequence and cell structure of Limnochorda pilosa, a Gram-negative spore-former within the phylum Firmicutes.</title>
        <authorList>
            <person name="Watanabe M."/>
            <person name="Kojima H."/>
            <person name="Fukui M."/>
        </authorList>
    </citation>
    <scope>NUCLEOTIDE SEQUENCE [LARGE SCALE GENOMIC DNA]</scope>
    <source>
        <strain evidence="14">HC45</strain>
    </source>
</reference>
<dbReference type="Gene3D" id="3.50.50.60">
    <property type="entry name" value="FAD/NAD(P)-binding domain"/>
    <property type="match status" value="1"/>
</dbReference>
<dbReference type="InterPro" id="IPR050464">
    <property type="entry name" value="Zeta_carotene_desat/Oxidored"/>
</dbReference>
<comment type="pathway">
    <text evidence="3 11">Porphyrin-containing compound metabolism; protoheme biosynthesis.</text>
</comment>
<dbReference type="AlphaFoldDB" id="A0A0K2SHH2"/>
<evidence type="ECO:0000256" key="2">
    <source>
        <dbReference type="ARBA" id="ARBA00001974"/>
    </source>
</evidence>
<comment type="cofactor">
    <cofactor evidence="2 11">
        <name>FAD</name>
        <dbReference type="ChEBI" id="CHEBI:57692"/>
    </cofactor>
</comment>
<comment type="similarity">
    <text evidence="4 11">Belongs to the protoporphyrinogen/coproporphyrinogen oxidase family. Coproporphyrinogen III oxidase subfamily.</text>
</comment>
<reference evidence="14" key="1">
    <citation type="submission" date="2015-07" db="EMBL/GenBank/DDBJ databases">
        <title>Complete genome sequence and phylogenetic analysis of Limnochorda pilosa.</title>
        <authorList>
            <person name="Watanabe M."/>
            <person name="Kojima H."/>
            <person name="Fukui M."/>
        </authorList>
    </citation>
    <scope>NUCLEOTIDE SEQUENCE [LARGE SCALE GENOMIC DNA]</scope>
    <source>
        <strain evidence="14">HC45</strain>
    </source>
</reference>
<evidence type="ECO:0000256" key="9">
    <source>
        <dbReference type="ARBA" id="ARBA00023002"/>
    </source>
</evidence>
<dbReference type="InterPro" id="IPR002937">
    <property type="entry name" value="Amino_oxidase"/>
</dbReference>
<keyword evidence="7 11" id="KW-0285">Flavoprotein</keyword>
<dbReference type="InterPro" id="IPR036188">
    <property type="entry name" value="FAD/NAD-bd_sf"/>
</dbReference>
<dbReference type="GO" id="GO:0006783">
    <property type="term" value="P:heme biosynthetic process"/>
    <property type="evidence" value="ECO:0007669"/>
    <property type="project" value="UniProtKB-UniRule"/>
</dbReference>
<evidence type="ECO:0000256" key="7">
    <source>
        <dbReference type="ARBA" id="ARBA00022630"/>
    </source>
</evidence>
<dbReference type="Proteomes" id="UP000065807">
    <property type="component" value="Chromosome"/>
</dbReference>
<proteinExistence type="inferred from homology"/>
<dbReference type="RefSeq" id="WP_144440305.1">
    <property type="nucleotide sequence ID" value="NZ_AP014924.1"/>
</dbReference>
<keyword evidence="10 11" id="KW-0350">Heme biosynthesis</keyword>
<evidence type="ECO:0000256" key="5">
    <source>
        <dbReference type="ARBA" id="ARBA00012402"/>
    </source>
</evidence>
<evidence type="ECO:0000256" key="1">
    <source>
        <dbReference type="ARBA" id="ARBA00001755"/>
    </source>
</evidence>
<dbReference type="EC" id="1.3.3.15" evidence="5 11"/>
<evidence type="ECO:0000256" key="11">
    <source>
        <dbReference type="RuleBase" id="RU364052"/>
    </source>
</evidence>
<accession>A0A0K2SHH2</accession>
<dbReference type="PANTHER" id="PTHR42923:SF3">
    <property type="entry name" value="PROTOPORPHYRINOGEN OXIDASE"/>
    <property type="match status" value="1"/>
</dbReference>
<dbReference type="Gene3D" id="3.90.660.20">
    <property type="entry name" value="Protoporphyrinogen oxidase, mitochondrial, domain 2"/>
    <property type="match status" value="1"/>
</dbReference>
<dbReference type="OrthoDB" id="9805195at2"/>
<sequence length="489" mass="52440">MTDRSGEALDLVVVGGGVAGLAAAVEATGQTGREGCPLSVAVLEASGRPGGKVLTTEEQGYLVEAGPDSFVTSKPGVLEMARRLGLEKELLPQGTNGSYVWSRGQLHRLPEGLFLLVPSRFLPFVTSSLLSWPGKLRMALDLVIPPRYGEADESLEHFVLRRLGREALERLAEPLVAGIHAGDPATMSVRATFPRFIKMEQQHGGLVRAALAARVEGRRRRRSAAAVRGAAPGPRRTFFMSFRQGLESLPRAMAAALPPGCLRLETRVDRLEPLPAGFRIHLEGGQALETRGLVLATPAAETARLLRPLDPAAADLVASIPQVSTATVTLAYRREQIPRALAGSGFVVPSVEGRKIMGLTYLSRKWPRPQPDPDVEVLRAFVGGAGHQDLVEAPREALVQAVREELRTMLGIEAPPLFARTFAWPRAMHQYTVGHLERVERLEARAAMFPGLALAGAAYRGVGLPDCIESGLQAARKALATSPAPSLVG</sequence>
<evidence type="ECO:0000259" key="12">
    <source>
        <dbReference type="Pfam" id="PF01593"/>
    </source>
</evidence>